<gene>
    <name evidence="5" type="ORF">LMG27177_06883</name>
</gene>
<proteinExistence type="inferred from homology"/>
<keyword evidence="6" id="KW-1185">Reference proteome</keyword>
<keyword evidence="3" id="KW-0732">Signal</keyword>
<dbReference type="InterPro" id="IPR015168">
    <property type="entry name" value="SsuA/THI5"/>
</dbReference>
<dbReference type="GO" id="GO:0042597">
    <property type="term" value="C:periplasmic space"/>
    <property type="evidence" value="ECO:0007669"/>
    <property type="project" value="UniProtKB-SubCell"/>
</dbReference>
<protein>
    <recommendedName>
        <fullName evidence="4">SsuA/THI5-like domain-containing protein</fullName>
    </recommendedName>
</protein>
<dbReference type="SUPFAM" id="SSF53850">
    <property type="entry name" value="Periplasmic binding protein-like II"/>
    <property type="match status" value="1"/>
</dbReference>
<dbReference type="Gene3D" id="3.40.190.10">
    <property type="entry name" value="Periplasmic binding protein-like II"/>
    <property type="match status" value="2"/>
</dbReference>
<dbReference type="Proteomes" id="UP000494252">
    <property type="component" value="Unassembled WGS sequence"/>
</dbReference>
<dbReference type="PANTHER" id="PTHR30024">
    <property type="entry name" value="ALIPHATIC SULFONATES-BINDING PROTEIN-RELATED"/>
    <property type="match status" value="1"/>
</dbReference>
<dbReference type="AlphaFoldDB" id="A0A6J5H354"/>
<evidence type="ECO:0000256" key="2">
    <source>
        <dbReference type="ARBA" id="ARBA00010742"/>
    </source>
</evidence>
<evidence type="ECO:0000313" key="5">
    <source>
        <dbReference type="EMBL" id="CAB3809707.1"/>
    </source>
</evidence>
<dbReference type="EMBL" id="CADIKI010000030">
    <property type="protein sequence ID" value="CAB3809707.1"/>
    <property type="molecule type" value="Genomic_DNA"/>
</dbReference>
<evidence type="ECO:0000259" key="4">
    <source>
        <dbReference type="Pfam" id="PF09084"/>
    </source>
</evidence>
<sequence>MWLATLVTAAIISLWAWSVYGDQRASRAAGLPHVTIALTGVSTNVQEWLMADALGYFEKAGVDVTIENYNGSGNALAVSGQVPLVIQGVGGAMKPAIRGIPIRIVYSQQTGDPAGAVTVATYSPFHDLMDLSGRRVGTISAAGSCWGSAALYSDYIVRHGGKPLQVTPYSSPFALSSALNSGQIDAAICTADTLAKNIDAGNMRNLLSPSNPVLTNLAGDAVQVAMWGTRDAVEKNREAIVRAVGAAQAAAQQIPGWSIDFMAKQMSKLPIFLGYSEQDIRLQLEQDKPYASTLGGYISRDQWQRTLDVYKSYALRINLKDDALQYDKLVDASISEDAGRYRDLVLKKIKAQSAINPATKP</sequence>
<evidence type="ECO:0000256" key="1">
    <source>
        <dbReference type="ARBA" id="ARBA00004418"/>
    </source>
</evidence>
<reference evidence="5 6" key="1">
    <citation type="submission" date="2020-04" db="EMBL/GenBank/DDBJ databases">
        <authorList>
            <person name="De Canck E."/>
        </authorList>
    </citation>
    <scope>NUCLEOTIDE SEQUENCE [LARGE SCALE GENOMIC DNA]</scope>
    <source>
        <strain evidence="5 6">LMG 27177</strain>
    </source>
</reference>
<name>A0A6J5H354_9BURK</name>
<evidence type="ECO:0000256" key="3">
    <source>
        <dbReference type="ARBA" id="ARBA00022729"/>
    </source>
</evidence>
<evidence type="ECO:0000313" key="6">
    <source>
        <dbReference type="Proteomes" id="UP000494252"/>
    </source>
</evidence>
<dbReference type="PANTHER" id="PTHR30024:SF47">
    <property type="entry name" value="TAURINE-BINDING PERIPLASMIC PROTEIN"/>
    <property type="match status" value="1"/>
</dbReference>
<accession>A0A6J5H354</accession>
<feature type="domain" description="SsuA/THI5-like" evidence="4">
    <location>
        <begin position="43"/>
        <end position="252"/>
    </location>
</feature>
<organism evidence="5 6">
    <name type="scientific">Paraburkholderia fynbosensis</name>
    <dbReference type="NCBI Taxonomy" id="1200993"/>
    <lineage>
        <taxon>Bacteria</taxon>
        <taxon>Pseudomonadati</taxon>
        <taxon>Pseudomonadota</taxon>
        <taxon>Betaproteobacteria</taxon>
        <taxon>Burkholderiales</taxon>
        <taxon>Burkholderiaceae</taxon>
        <taxon>Paraburkholderia</taxon>
    </lineage>
</organism>
<comment type="subcellular location">
    <subcellularLocation>
        <location evidence="1">Periplasm</location>
    </subcellularLocation>
</comment>
<comment type="similarity">
    <text evidence="2">Belongs to the bacterial solute-binding protein SsuA/TauA family.</text>
</comment>
<dbReference type="Pfam" id="PF09084">
    <property type="entry name" value="NMT1"/>
    <property type="match status" value="1"/>
</dbReference>